<sequence>MMEGGQMSIWRILILSILTVLVLSGCAISIDEPNPQAEPEGEQAGTEQDMKQDEQQTEDEEKTSKNMLTQIFEHFFEPSPEDLRKIDDENAKQLHYLALGDSLTDGVGDEYSQDGFVGRLTDSLQAWPSISDVEVDNRGKRGRRSDQLLKLVKKGHYDEELQNAQLISLTMGGNDVMKVVRQDLFNLKRDAFDKELLAYKERYSKIVAGIRAKNPTVPLLLIGFYNPFSIVTNEANEFDTIITEWNNVIKDIASEDTNACYISVEDLFDSNKELVYHTDFFHPNAKGYEKMTERILAAMEQCGMEQKINNEIGFEE</sequence>
<dbReference type="Pfam" id="PF13472">
    <property type="entry name" value="Lipase_GDSL_2"/>
    <property type="match status" value="1"/>
</dbReference>
<organism evidence="3 4">
    <name type="scientific">Lysinibacillus pakistanensis</name>
    <dbReference type="NCBI Taxonomy" id="759811"/>
    <lineage>
        <taxon>Bacteria</taxon>
        <taxon>Bacillati</taxon>
        <taxon>Bacillota</taxon>
        <taxon>Bacilli</taxon>
        <taxon>Bacillales</taxon>
        <taxon>Bacillaceae</taxon>
        <taxon>Lysinibacillus</taxon>
    </lineage>
</organism>
<dbReference type="InterPro" id="IPR036514">
    <property type="entry name" value="SGNH_hydro_sf"/>
</dbReference>
<feature type="domain" description="SGNH hydrolase-type esterase" evidence="2">
    <location>
        <begin position="98"/>
        <end position="289"/>
    </location>
</feature>
<dbReference type="RefSeq" id="WP_283872571.1">
    <property type="nucleotide sequence ID" value="NZ_CP126101.1"/>
</dbReference>
<reference evidence="3" key="1">
    <citation type="submission" date="2023-05" db="EMBL/GenBank/DDBJ databases">
        <title>Comparative genomics of Bacillaceae isolates and their secondary metabolite potential.</title>
        <authorList>
            <person name="Song L."/>
            <person name="Nielsen L.J."/>
            <person name="Mohite O."/>
            <person name="Xu X."/>
            <person name="Weber T."/>
            <person name="Kovacs A.T."/>
        </authorList>
    </citation>
    <scope>NUCLEOTIDE SEQUENCE</scope>
    <source>
        <strain evidence="3">LY1</strain>
    </source>
</reference>
<proteinExistence type="predicted"/>
<evidence type="ECO:0000259" key="2">
    <source>
        <dbReference type="Pfam" id="PF13472"/>
    </source>
</evidence>
<dbReference type="InterPro" id="IPR013830">
    <property type="entry name" value="SGNH_hydro"/>
</dbReference>
<evidence type="ECO:0000313" key="4">
    <source>
        <dbReference type="Proteomes" id="UP001178322"/>
    </source>
</evidence>
<feature type="region of interest" description="Disordered" evidence="1">
    <location>
        <begin position="31"/>
        <end position="63"/>
    </location>
</feature>
<dbReference type="SUPFAM" id="SSF52266">
    <property type="entry name" value="SGNH hydrolase"/>
    <property type="match status" value="1"/>
</dbReference>
<dbReference type="InterPro" id="IPR051532">
    <property type="entry name" value="Ester_Hydrolysis_Enzymes"/>
</dbReference>
<dbReference type="PANTHER" id="PTHR30383">
    <property type="entry name" value="THIOESTERASE 1/PROTEASE 1/LYSOPHOSPHOLIPASE L1"/>
    <property type="match status" value="1"/>
</dbReference>
<dbReference type="GO" id="GO:0004622">
    <property type="term" value="F:phosphatidylcholine lysophospholipase activity"/>
    <property type="evidence" value="ECO:0007669"/>
    <property type="project" value="TreeGrafter"/>
</dbReference>
<protein>
    <submittedName>
        <fullName evidence="3">GDSL-type esterase/lipase family protein</fullName>
    </submittedName>
</protein>
<accession>A0AAX3X1X6</accession>
<dbReference type="Proteomes" id="UP001178322">
    <property type="component" value="Chromosome"/>
</dbReference>
<dbReference type="PANTHER" id="PTHR30383:SF27">
    <property type="entry name" value="SPORE GERMINATION LIPASE LIPC"/>
    <property type="match status" value="1"/>
</dbReference>
<evidence type="ECO:0000313" key="3">
    <source>
        <dbReference type="EMBL" id="WHY54009.1"/>
    </source>
</evidence>
<evidence type="ECO:0000256" key="1">
    <source>
        <dbReference type="SAM" id="MobiDB-lite"/>
    </source>
</evidence>
<name>A0AAX3X1X6_9BACI</name>
<dbReference type="AlphaFoldDB" id="A0AAX3X1X6"/>
<dbReference type="EMBL" id="CP126101">
    <property type="protein sequence ID" value="WHY54009.1"/>
    <property type="molecule type" value="Genomic_DNA"/>
</dbReference>
<dbReference type="Gene3D" id="3.40.50.1110">
    <property type="entry name" value="SGNH hydrolase"/>
    <property type="match status" value="1"/>
</dbReference>
<gene>
    <name evidence="3" type="ORF">QNH24_12450</name>
</gene>